<dbReference type="InterPro" id="IPR007627">
    <property type="entry name" value="RNA_pol_sigma70_r2"/>
</dbReference>
<evidence type="ECO:0000259" key="5">
    <source>
        <dbReference type="Pfam" id="PF04542"/>
    </source>
</evidence>
<dbReference type="GO" id="GO:0016987">
    <property type="term" value="F:sigma factor activity"/>
    <property type="evidence" value="ECO:0007669"/>
    <property type="project" value="UniProtKB-KW"/>
</dbReference>
<feature type="domain" description="RNA polymerase sigma-70 region 2" evidence="5">
    <location>
        <begin position="7"/>
        <end position="59"/>
    </location>
</feature>
<protein>
    <submittedName>
        <fullName evidence="8">RNA polymerase sigma factor</fullName>
    </submittedName>
</protein>
<keyword evidence="9" id="KW-1185">Reference proteome</keyword>
<keyword evidence="2" id="KW-0805">Transcription regulation</keyword>
<evidence type="ECO:0000259" key="6">
    <source>
        <dbReference type="Pfam" id="PF08281"/>
    </source>
</evidence>
<feature type="domain" description="RNA polymerase sigma factor 70 region 4 type 2" evidence="6">
    <location>
        <begin position="100"/>
        <end position="151"/>
    </location>
</feature>
<dbReference type="Pfam" id="PF08281">
    <property type="entry name" value="Sigma70_r4_2"/>
    <property type="match status" value="1"/>
</dbReference>
<dbReference type="Proteomes" id="UP000294739">
    <property type="component" value="Unassembled WGS sequence"/>
</dbReference>
<comment type="caution">
    <text evidence="8">The sequence shown here is derived from an EMBL/GenBank/DDBJ whole genome shotgun (WGS) entry which is preliminary data.</text>
</comment>
<dbReference type="InterPro" id="IPR013325">
    <property type="entry name" value="RNA_pol_sigma_r2"/>
</dbReference>
<accession>A0A4R5CIT3</accession>
<name>A0A4R5CIT3_9ACTN</name>
<comment type="similarity">
    <text evidence="1">Belongs to the sigma-70 factor family. ECF subfamily.</text>
</comment>
<dbReference type="SUPFAM" id="SSF88659">
    <property type="entry name" value="Sigma3 and sigma4 domains of RNA polymerase sigma factors"/>
    <property type="match status" value="1"/>
</dbReference>
<feature type="domain" description="DUF6596" evidence="7">
    <location>
        <begin position="169"/>
        <end position="269"/>
    </location>
</feature>
<dbReference type="SUPFAM" id="SSF88946">
    <property type="entry name" value="Sigma2 domain of RNA polymerase sigma factors"/>
    <property type="match status" value="1"/>
</dbReference>
<keyword evidence="4" id="KW-0804">Transcription</keyword>
<evidence type="ECO:0000256" key="1">
    <source>
        <dbReference type="ARBA" id="ARBA00010641"/>
    </source>
</evidence>
<dbReference type="Pfam" id="PF04542">
    <property type="entry name" value="Sigma70_r2"/>
    <property type="match status" value="1"/>
</dbReference>
<dbReference type="Pfam" id="PF20239">
    <property type="entry name" value="DUF6596"/>
    <property type="match status" value="1"/>
</dbReference>
<dbReference type="OrthoDB" id="3206561at2"/>
<dbReference type="InParanoid" id="A0A4R5CIT3"/>
<gene>
    <name evidence="8" type="ORF">E1269_27745</name>
</gene>
<reference evidence="8 9" key="1">
    <citation type="submission" date="2019-03" db="EMBL/GenBank/DDBJ databases">
        <title>Draft genome sequences of novel Actinobacteria.</title>
        <authorList>
            <person name="Sahin N."/>
            <person name="Ay H."/>
            <person name="Saygin H."/>
        </authorList>
    </citation>
    <scope>NUCLEOTIDE SEQUENCE [LARGE SCALE GENOMIC DNA]</scope>
    <source>
        <strain evidence="8 9">5K138</strain>
    </source>
</reference>
<organism evidence="8 9">
    <name type="scientific">Jiangella asiatica</name>
    <dbReference type="NCBI Taxonomy" id="2530372"/>
    <lineage>
        <taxon>Bacteria</taxon>
        <taxon>Bacillati</taxon>
        <taxon>Actinomycetota</taxon>
        <taxon>Actinomycetes</taxon>
        <taxon>Jiangellales</taxon>
        <taxon>Jiangellaceae</taxon>
        <taxon>Jiangella</taxon>
    </lineage>
</organism>
<dbReference type="PANTHER" id="PTHR47756:SF2">
    <property type="entry name" value="BLL6612 PROTEIN"/>
    <property type="match status" value="1"/>
</dbReference>
<dbReference type="InterPro" id="IPR046531">
    <property type="entry name" value="DUF6596"/>
</dbReference>
<evidence type="ECO:0000256" key="2">
    <source>
        <dbReference type="ARBA" id="ARBA00023015"/>
    </source>
</evidence>
<dbReference type="AlphaFoldDB" id="A0A4R5CIT3"/>
<evidence type="ECO:0000259" key="7">
    <source>
        <dbReference type="Pfam" id="PF20239"/>
    </source>
</evidence>
<dbReference type="RefSeq" id="WP_131900731.1">
    <property type="nucleotide sequence ID" value="NZ_SMKZ01000061.1"/>
</dbReference>
<dbReference type="PANTHER" id="PTHR47756">
    <property type="entry name" value="BLL6612 PROTEIN-RELATED"/>
    <property type="match status" value="1"/>
</dbReference>
<dbReference type="EMBL" id="SMKZ01000061">
    <property type="protein sequence ID" value="TDD99029.1"/>
    <property type="molecule type" value="Genomic_DNA"/>
</dbReference>
<keyword evidence="3" id="KW-0731">Sigma factor</keyword>
<evidence type="ECO:0000256" key="4">
    <source>
        <dbReference type="ARBA" id="ARBA00023163"/>
    </source>
</evidence>
<dbReference type="GO" id="GO:0006352">
    <property type="term" value="P:DNA-templated transcription initiation"/>
    <property type="evidence" value="ECO:0007669"/>
    <property type="project" value="InterPro"/>
</dbReference>
<evidence type="ECO:0000256" key="3">
    <source>
        <dbReference type="ARBA" id="ARBA00023082"/>
    </source>
</evidence>
<dbReference type="InterPro" id="IPR013249">
    <property type="entry name" value="RNA_pol_sigma70_r4_t2"/>
</dbReference>
<evidence type="ECO:0000313" key="9">
    <source>
        <dbReference type="Proteomes" id="UP000294739"/>
    </source>
</evidence>
<dbReference type="Gene3D" id="1.10.1740.10">
    <property type="match status" value="1"/>
</dbReference>
<dbReference type="GO" id="GO:0003677">
    <property type="term" value="F:DNA binding"/>
    <property type="evidence" value="ECO:0007669"/>
    <property type="project" value="InterPro"/>
</dbReference>
<evidence type="ECO:0000313" key="8">
    <source>
        <dbReference type="EMBL" id="TDD99029.1"/>
    </source>
</evidence>
<dbReference type="InterPro" id="IPR013324">
    <property type="entry name" value="RNA_pol_sigma_r3/r4-like"/>
</dbReference>
<proteinExistence type="inferred from homology"/>
<sequence length="406" mass="43730">MLAATVRVTRDMDTAEEAVQEAYVQALTSWAADGVPDRPGAWLTTVARRTALNVLRRQRTLRAKLPLLLEPPDDDGVGSGVAGGAGDDGAAIPDDRLRLIFTCCHPALAEEARVALTLRLVCGVPTADVAHAFLVSETTMAARITRAKKKIATARIRYAVPSPAELPARLHTVLTVIHLLHATGHTAHSGSGLVRDELADRALDLARVLRLLLPAERETAGLLALLLAHHARRATRTDDTGRLLRMDEQDRSAWDRVIIDEADRLVVDALTAGPPGRFTLQAAIAALHAQASSYAETDWPQIRTLYDTLLRVWPSPVVALNRAVAVSMVDGPAAALAEVEALERDTRLDGYRYLPATKADLLSRLGRHAEAADAYRAALALTGNLAEQEFLADRITRSDAAPAPPP</sequence>